<reference evidence="3 4" key="1">
    <citation type="submission" date="2021-06" db="EMBL/GenBank/DDBJ databases">
        <title>Complete genome of Haloferula helveola possessing various polysaccharide degrading enzymes.</title>
        <authorList>
            <person name="Takami H."/>
            <person name="Huang C."/>
            <person name="Hamasaki K."/>
        </authorList>
    </citation>
    <scope>NUCLEOTIDE SEQUENCE [LARGE SCALE GENOMIC DNA]</scope>
    <source>
        <strain evidence="3 4">CN-1</strain>
    </source>
</reference>
<feature type="compositionally biased region" description="Polar residues" evidence="1">
    <location>
        <begin position="138"/>
        <end position="149"/>
    </location>
</feature>
<feature type="domain" description="LTD" evidence="2">
    <location>
        <begin position="1"/>
        <end position="117"/>
    </location>
</feature>
<keyword evidence="3" id="KW-0255">Endonuclease</keyword>
<evidence type="ECO:0000256" key="1">
    <source>
        <dbReference type="SAM" id="MobiDB-lite"/>
    </source>
</evidence>
<keyword evidence="4" id="KW-1185">Reference proteome</keyword>
<dbReference type="InterPro" id="IPR036415">
    <property type="entry name" value="Lamin_tail_dom_sf"/>
</dbReference>
<dbReference type="EMBL" id="AP024702">
    <property type="protein sequence ID" value="BCX50394.1"/>
    <property type="molecule type" value="Genomic_DNA"/>
</dbReference>
<dbReference type="PROSITE" id="PS51841">
    <property type="entry name" value="LTD"/>
    <property type="match status" value="3"/>
</dbReference>
<accession>A0ABM7RJP4</accession>
<dbReference type="Pfam" id="PF00932">
    <property type="entry name" value="LTD"/>
    <property type="match status" value="2"/>
</dbReference>
<dbReference type="InterPro" id="IPR001322">
    <property type="entry name" value="Lamin_tail_dom"/>
</dbReference>
<dbReference type="PANTHER" id="PTHR37397">
    <property type="entry name" value="SI:CH211-183D21.1"/>
    <property type="match status" value="1"/>
</dbReference>
<evidence type="ECO:0000313" key="4">
    <source>
        <dbReference type="Proteomes" id="UP001374893"/>
    </source>
</evidence>
<feature type="domain" description="LTD" evidence="2">
    <location>
        <begin position="265"/>
        <end position="410"/>
    </location>
</feature>
<dbReference type="SUPFAM" id="SSF141072">
    <property type="entry name" value="CalX-like"/>
    <property type="match status" value="1"/>
</dbReference>
<dbReference type="Gene3D" id="2.60.40.1260">
    <property type="entry name" value="Lamin Tail domain"/>
    <property type="match status" value="1"/>
</dbReference>
<evidence type="ECO:0000259" key="2">
    <source>
        <dbReference type="PROSITE" id="PS51841"/>
    </source>
</evidence>
<dbReference type="SUPFAM" id="SSF74853">
    <property type="entry name" value="Lamin A/C globular tail domain"/>
    <property type="match status" value="2"/>
</dbReference>
<dbReference type="GO" id="GO:0004519">
    <property type="term" value="F:endonuclease activity"/>
    <property type="evidence" value="ECO:0007669"/>
    <property type="project" value="UniProtKB-KW"/>
</dbReference>
<feature type="domain" description="LTD" evidence="2">
    <location>
        <begin position="565"/>
        <end position="693"/>
    </location>
</feature>
<name>A0ABM7RJP4_9BACT</name>
<proteinExistence type="predicted"/>
<feature type="region of interest" description="Disordered" evidence="1">
    <location>
        <begin position="138"/>
        <end position="169"/>
    </location>
</feature>
<organism evidence="3 4">
    <name type="scientific">Haloferula helveola</name>
    <dbReference type="NCBI Taxonomy" id="490095"/>
    <lineage>
        <taxon>Bacteria</taxon>
        <taxon>Pseudomonadati</taxon>
        <taxon>Verrucomicrobiota</taxon>
        <taxon>Verrucomicrobiia</taxon>
        <taxon>Verrucomicrobiales</taxon>
        <taxon>Verrucomicrobiaceae</taxon>
        <taxon>Haloferula</taxon>
    </lineage>
</organism>
<dbReference type="PANTHER" id="PTHR37397:SF1">
    <property type="entry name" value="LTD DOMAIN-CONTAINING PROTEIN"/>
    <property type="match status" value="1"/>
</dbReference>
<sequence length="895" mass="91396">MINEVDADTPGTDAAEFVELFDGGTGNTALDDYVLVFFNGNGAVSYAAYDLDGLSTDANGYFVAGNTGVNGATLNFSGNFLQNGADAVALYLGTAASFPNGTAATTADLVDAIAYDTDDSDAAALLTGLGLSVQYNENENGQKDSQSISRLPDGGSSISTVDATPGAANPTPSGALAISLDVSSIPEDGSASITGTVTAPSAVNGDVTVTVIIDDSTEAMSFDTTIFDGDTEGTFFIDAVDDQWQDGDQIVTVTVEAVTYDPDSETFTVTDDDTGFLLAINEVYNAIDGNMYDANGDGTADTDDEFIEIVNLSGGALDISGVTISDSSFERHVFPQGTVLGPNCSIVVFAGGDIPQGSTAAFGNAEVQFALSNPLFPGLFLTDTGDVVILSDPLGSISAGGELHSLVLPDQSLAATAESITASTDLDPIPPYVLHTTTPSGLACSPGTFSDVATTPFCVLTDTLTVTFNVADVSESAGTVVGGGTVSVPAPVSADLTVYFTSSDTTELDGVSIGPVTIAMGTSSADFDLFPVDDLDTDGPQTTTLTARASGYLNGSGSIDVTDDDTTPYTPPNLIITEIMHNPAGSEPATEWIEIYNADSEAVDLGGVTVGDEDAVFGTLPTVSLPAGEYAVIYNASLGSAADVRTDWGIPAGALVIGVSSWDSLANSPSLGNEVVKLFDAFANLLDEVDYDDGGDWPSDPNGISRALVSTAYDDASNDSGTNWVLSTDASQSNAVSPAGTLFSTSDVGSPGFDGTGAGNTFASWIAGFGGATDTTAEGTNDFDGPNVLDAFFGTDPTVTDSNGVQPVGKSGNTFTFRHKLADTAVTDLTATYQWSPTLAVWTDDGVAAGPITVTFGTPTVVDPGDANFDIVEVVATVTGGTLNRLFVRIEATVP</sequence>
<dbReference type="InterPro" id="IPR038081">
    <property type="entry name" value="CalX-like_sf"/>
</dbReference>
<keyword evidence="3" id="KW-0378">Hydrolase</keyword>
<keyword evidence="3" id="KW-0540">Nuclease</keyword>
<protein>
    <submittedName>
        <fullName evidence="3">Endonuclease I</fullName>
    </submittedName>
</protein>
<dbReference type="Proteomes" id="UP001374893">
    <property type="component" value="Chromosome"/>
</dbReference>
<gene>
    <name evidence="3" type="ORF">HAHE_43020</name>
</gene>
<evidence type="ECO:0000313" key="3">
    <source>
        <dbReference type="EMBL" id="BCX50394.1"/>
    </source>
</evidence>
<dbReference type="RefSeq" id="WP_338687414.1">
    <property type="nucleotide sequence ID" value="NZ_AP024702.1"/>
</dbReference>